<feature type="domain" description="DUF58" evidence="1">
    <location>
        <begin position="60"/>
        <end position="258"/>
    </location>
</feature>
<evidence type="ECO:0000259" key="1">
    <source>
        <dbReference type="Pfam" id="PF01882"/>
    </source>
</evidence>
<name>A0AAE3D0S0_9HYPH</name>
<dbReference type="PANTHER" id="PTHR33608">
    <property type="entry name" value="BLL2464 PROTEIN"/>
    <property type="match status" value="1"/>
</dbReference>
<accession>A0AAE3D0S0</accession>
<dbReference type="Proteomes" id="UP001196509">
    <property type="component" value="Unassembled WGS sequence"/>
</dbReference>
<evidence type="ECO:0000313" key="2">
    <source>
        <dbReference type="EMBL" id="MBW8638810.1"/>
    </source>
</evidence>
<organism evidence="2 3">
    <name type="scientific">Flavimaribacter sediminis</name>
    <dbReference type="NCBI Taxonomy" id="2865987"/>
    <lineage>
        <taxon>Bacteria</taxon>
        <taxon>Pseudomonadati</taxon>
        <taxon>Pseudomonadota</taxon>
        <taxon>Alphaproteobacteria</taxon>
        <taxon>Hyphomicrobiales</taxon>
        <taxon>Rhizobiaceae</taxon>
        <taxon>Flavimaribacter</taxon>
    </lineage>
</organism>
<dbReference type="PANTHER" id="PTHR33608:SF6">
    <property type="entry name" value="BLL2464 PROTEIN"/>
    <property type="match status" value="1"/>
</dbReference>
<dbReference type="InterPro" id="IPR002881">
    <property type="entry name" value="DUF58"/>
</dbReference>
<reference evidence="2" key="1">
    <citation type="submission" date="2021-08" db="EMBL/GenBank/DDBJ databases">
        <title>Hoeflea bacterium WL0058 sp. nov., isolated from the sediment.</title>
        <authorList>
            <person name="Wang L."/>
            <person name="Zhang D."/>
        </authorList>
    </citation>
    <scope>NUCLEOTIDE SEQUENCE</scope>
    <source>
        <strain evidence="2">WL0058</strain>
    </source>
</reference>
<protein>
    <submittedName>
        <fullName evidence="2">DUF58 domain-containing protein</fullName>
    </submittedName>
</protein>
<gene>
    <name evidence="2" type="ORF">K1W69_16560</name>
</gene>
<comment type="caution">
    <text evidence="2">The sequence shown here is derived from an EMBL/GenBank/DDBJ whole genome shotgun (WGS) entry which is preliminary data.</text>
</comment>
<dbReference type="AlphaFoldDB" id="A0AAE3D0S0"/>
<dbReference type="RefSeq" id="WP_220229540.1">
    <property type="nucleotide sequence ID" value="NZ_JAICBX010000003.1"/>
</dbReference>
<keyword evidence="3" id="KW-1185">Reference proteome</keyword>
<proteinExistence type="predicted"/>
<dbReference type="EMBL" id="JAICBX010000003">
    <property type="protein sequence ID" value="MBW8638810.1"/>
    <property type="molecule type" value="Genomic_DNA"/>
</dbReference>
<dbReference type="Pfam" id="PF01882">
    <property type="entry name" value="DUF58"/>
    <property type="match status" value="1"/>
</dbReference>
<evidence type="ECO:0000313" key="3">
    <source>
        <dbReference type="Proteomes" id="UP001196509"/>
    </source>
</evidence>
<sequence length="306" mass="34065">MAPVGQTTQPVAVSDALVRARQRAALVPDLLVEAQRVANTVITGWHGRRKRGVGENFWQFRPYVEGETLARIDWRRSARDDSVYVRDREWEAAHTIWLWADASPSMLYQSSLAQVSKQSRAVVILLALAEVLARSGERIASPGVMDPIAARNASERLATALMLQKEESDWPRLDRIGRHSDVVLISDFLDPAETVLERLAPIARRGVRGHVLEICDPAEEVFPYNGRTEFIDPETGEKLTAGKAETLHDDYQRAFLSRRSNIAENLRRLGWNFITHHTDQPASSALVALHTHLSGVVGDGLRGTAA</sequence>